<reference evidence="3 4" key="1">
    <citation type="submission" date="2019-08" db="EMBL/GenBank/DDBJ databases">
        <title>Draft genome sequences of two oriental melons (Cucumis melo L. var makuwa).</title>
        <authorList>
            <person name="Kwon S.-Y."/>
        </authorList>
    </citation>
    <scope>NUCLEOTIDE SEQUENCE [LARGE SCALE GENOMIC DNA]</scope>
    <source>
        <strain evidence="4">cv. Chang Bougi</strain>
        <strain evidence="3">cv. SW 3</strain>
        <tissue evidence="2">Leaf</tissue>
    </source>
</reference>
<evidence type="ECO:0000313" key="2">
    <source>
        <dbReference type="EMBL" id="TYK21516.1"/>
    </source>
</evidence>
<dbReference type="EMBL" id="SSTD01005586">
    <property type="protein sequence ID" value="TYK21516.1"/>
    <property type="molecule type" value="Genomic_DNA"/>
</dbReference>
<name>A0A5D3DD72_CUCMM</name>
<dbReference type="Proteomes" id="UP000321393">
    <property type="component" value="Unassembled WGS sequence"/>
</dbReference>
<accession>A0A5D3DD72</accession>
<sequence length="103" mass="11602">MAKRSLKAQILDDQVPILLEENTVHSLSSAYSSSSKLFVEANPDFLEVNCTQIQAPARSFKLFSHHPHSTQFKYSEFSLPNSKVKFLEGFSKKNPSQSIQQEG</sequence>
<evidence type="ECO:0000313" key="1">
    <source>
        <dbReference type="EMBL" id="KAA0061438.1"/>
    </source>
</evidence>
<comment type="caution">
    <text evidence="2">The sequence shown here is derived from an EMBL/GenBank/DDBJ whole genome shotgun (WGS) entry which is preliminary data.</text>
</comment>
<organism evidence="2 4">
    <name type="scientific">Cucumis melo var. makuwa</name>
    <name type="common">Oriental melon</name>
    <dbReference type="NCBI Taxonomy" id="1194695"/>
    <lineage>
        <taxon>Eukaryota</taxon>
        <taxon>Viridiplantae</taxon>
        <taxon>Streptophyta</taxon>
        <taxon>Embryophyta</taxon>
        <taxon>Tracheophyta</taxon>
        <taxon>Spermatophyta</taxon>
        <taxon>Magnoliopsida</taxon>
        <taxon>eudicotyledons</taxon>
        <taxon>Gunneridae</taxon>
        <taxon>Pentapetalae</taxon>
        <taxon>rosids</taxon>
        <taxon>fabids</taxon>
        <taxon>Cucurbitales</taxon>
        <taxon>Cucurbitaceae</taxon>
        <taxon>Benincaseae</taxon>
        <taxon>Cucumis</taxon>
    </lineage>
</organism>
<gene>
    <name evidence="2" type="ORF">E5676_scaffold518G00110</name>
    <name evidence="1" type="ORF">E6C27_scaffold1041G00170</name>
</gene>
<dbReference type="AlphaFoldDB" id="A0A5D3DD72"/>
<proteinExistence type="predicted"/>
<evidence type="ECO:0000313" key="3">
    <source>
        <dbReference type="Proteomes" id="UP000321393"/>
    </source>
</evidence>
<protein>
    <submittedName>
        <fullName evidence="2">Uncharacterized protein</fullName>
    </submittedName>
</protein>
<evidence type="ECO:0000313" key="4">
    <source>
        <dbReference type="Proteomes" id="UP000321947"/>
    </source>
</evidence>
<dbReference type="Proteomes" id="UP000321947">
    <property type="component" value="Unassembled WGS sequence"/>
</dbReference>
<dbReference type="EMBL" id="SSTE01004812">
    <property type="protein sequence ID" value="KAA0061438.1"/>
    <property type="molecule type" value="Genomic_DNA"/>
</dbReference>